<dbReference type="InterPro" id="IPR036188">
    <property type="entry name" value="FAD/NAD-bd_sf"/>
</dbReference>
<dbReference type="PANTHER" id="PTHR42877">
    <property type="entry name" value="L-ORNITHINE N(5)-MONOOXYGENASE-RELATED"/>
    <property type="match status" value="1"/>
</dbReference>
<dbReference type="InterPro" id="IPR051209">
    <property type="entry name" value="FAD-bind_Monooxygenase_sf"/>
</dbReference>
<evidence type="ECO:0008006" key="4">
    <source>
        <dbReference type="Google" id="ProtNLM"/>
    </source>
</evidence>
<dbReference type="Gene3D" id="3.50.50.60">
    <property type="entry name" value="FAD/NAD(P)-binding domain"/>
    <property type="match status" value="2"/>
</dbReference>
<keyword evidence="3" id="KW-1185">Reference proteome</keyword>
<proteinExistence type="inferred from homology"/>
<dbReference type="SUPFAM" id="SSF51905">
    <property type="entry name" value="FAD/NAD(P)-binding domain"/>
    <property type="match status" value="1"/>
</dbReference>
<dbReference type="PANTHER" id="PTHR42877:SF7">
    <property type="entry name" value="FLAVIN-BINDING MONOOXYGENASE-RELATED"/>
    <property type="match status" value="1"/>
</dbReference>
<dbReference type="OrthoDB" id="74360at2759"/>
<accession>A0A550C9Y3</accession>
<evidence type="ECO:0000313" key="2">
    <source>
        <dbReference type="EMBL" id="TRM61604.1"/>
    </source>
</evidence>
<name>A0A550C9Y3_9AGAR</name>
<evidence type="ECO:0000256" key="1">
    <source>
        <dbReference type="ARBA" id="ARBA00010139"/>
    </source>
</evidence>
<organism evidence="2 3">
    <name type="scientific">Schizophyllum amplum</name>
    <dbReference type="NCBI Taxonomy" id="97359"/>
    <lineage>
        <taxon>Eukaryota</taxon>
        <taxon>Fungi</taxon>
        <taxon>Dikarya</taxon>
        <taxon>Basidiomycota</taxon>
        <taxon>Agaricomycotina</taxon>
        <taxon>Agaricomycetes</taxon>
        <taxon>Agaricomycetidae</taxon>
        <taxon>Agaricales</taxon>
        <taxon>Schizophyllaceae</taxon>
        <taxon>Schizophyllum</taxon>
    </lineage>
</organism>
<comment type="caution">
    <text evidence="2">The sequence shown here is derived from an EMBL/GenBank/DDBJ whole genome shotgun (WGS) entry which is preliminary data.</text>
</comment>
<protein>
    <recommendedName>
        <fullName evidence="4">FAD/NAD(P)-binding domain-containing protein</fullName>
    </recommendedName>
</protein>
<reference evidence="2 3" key="1">
    <citation type="journal article" date="2019" name="New Phytol.">
        <title>Comparative genomics reveals unique wood-decay strategies and fruiting body development in the Schizophyllaceae.</title>
        <authorList>
            <person name="Almasi E."/>
            <person name="Sahu N."/>
            <person name="Krizsan K."/>
            <person name="Balint B."/>
            <person name="Kovacs G.M."/>
            <person name="Kiss B."/>
            <person name="Cseklye J."/>
            <person name="Drula E."/>
            <person name="Henrissat B."/>
            <person name="Nagy I."/>
            <person name="Chovatia M."/>
            <person name="Adam C."/>
            <person name="LaButti K."/>
            <person name="Lipzen A."/>
            <person name="Riley R."/>
            <person name="Grigoriev I.V."/>
            <person name="Nagy L.G."/>
        </authorList>
    </citation>
    <scope>NUCLEOTIDE SEQUENCE [LARGE SCALE GENOMIC DNA]</scope>
    <source>
        <strain evidence="2 3">NL-1724</strain>
    </source>
</reference>
<dbReference type="AlphaFoldDB" id="A0A550C9Y3"/>
<comment type="similarity">
    <text evidence="1">Belongs to the FAD-binding monooxygenase family.</text>
</comment>
<gene>
    <name evidence="2" type="ORF">BD626DRAFT_501587</name>
</gene>
<dbReference type="EMBL" id="VDMD01000016">
    <property type="protein sequence ID" value="TRM61604.1"/>
    <property type="molecule type" value="Genomic_DNA"/>
</dbReference>
<evidence type="ECO:0000313" key="3">
    <source>
        <dbReference type="Proteomes" id="UP000320762"/>
    </source>
</evidence>
<dbReference type="Pfam" id="PF13450">
    <property type="entry name" value="NAD_binding_8"/>
    <property type="match status" value="1"/>
</dbReference>
<dbReference type="Proteomes" id="UP000320762">
    <property type="component" value="Unassembled WGS sequence"/>
</dbReference>
<dbReference type="PRINTS" id="PR00368">
    <property type="entry name" value="FADPNR"/>
</dbReference>
<dbReference type="STRING" id="97359.A0A550C9Y3"/>
<sequence>MRSEQPREQPSGGATPVFRLGQFAIDEPRRMKVVVIGAGYSGITAGIRFRQHIPNLDLTIYEANAGIGGTWYSNKYPGLACDSASHQPNWSRFYAPGPEILAYMQHVVDKWKLMSYIKLRHRLVRAEWAEEMGKWMLTIRRSDDSEFQETADVLFTGIGLLSRWSWPNIDGLRTTFKGPVIHSAQWETADGGETWEASVKNWADKKVGVIGVGSSGIQIVSALQPHVAKLVNFVRGNTWISGPFASNTLQELAGDTAVDNYTFSEADKEKFKDPKAYHEFRHDLEAELNAAYAATMRGSEGQIMGREHLTESMKKKLAKKPWIADHLVPQFGLACRRLTPGPGYLEALCEDNVDFIPSPIKFAAENGLVTEDGQYIDLDIIVCATGYDTSFQLGFPFIGRGGVELKDKYTPHPKTYLSIAVDGFPNWFQSFGPNSAMGSGSLLAVIEKQVEYAVKATAKLQRERLKSMAVKKEAAEDFDEYLEAFFPTTVFSEPCKSWYKNGNVEGRISALYPGSTLHFTRALEHPRWEDYEYEALDSDNRNRFFWLGNGGTVSDFDPNGDKAFYLNNVDIPPVPEYDNNAIGGEVGK</sequence>